<dbReference type="InterPro" id="IPR058240">
    <property type="entry name" value="rSAM_sf"/>
</dbReference>
<dbReference type="PROSITE" id="PS51918">
    <property type="entry name" value="RADICAL_SAM"/>
    <property type="match status" value="1"/>
</dbReference>
<evidence type="ECO:0000256" key="7">
    <source>
        <dbReference type="ARBA" id="ARBA00022691"/>
    </source>
</evidence>
<evidence type="ECO:0000256" key="5">
    <source>
        <dbReference type="ARBA" id="ARBA00022363"/>
    </source>
</evidence>
<dbReference type="PIRSF" id="PIRSF004911">
    <property type="entry name" value="DUF160"/>
    <property type="match status" value="1"/>
</dbReference>
<evidence type="ECO:0000256" key="13">
    <source>
        <dbReference type="ARBA" id="ARBA00030756"/>
    </source>
</evidence>
<keyword evidence="12" id="KW-0413">Isomerase</keyword>
<comment type="cofactor">
    <cofactor evidence="3">
        <name>[4Fe-4S] cluster</name>
        <dbReference type="ChEBI" id="CHEBI:49883"/>
    </cofactor>
</comment>
<evidence type="ECO:0000256" key="15">
    <source>
        <dbReference type="PIRSR" id="PIRSR603739-50"/>
    </source>
</evidence>
<comment type="similarity">
    <text evidence="4">Belongs to the radical SAM superfamily. KamA family.</text>
</comment>
<dbReference type="InterPro" id="IPR022462">
    <property type="entry name" value="EpmB"/>
</dbReference>
<dbReference type="NCBIfam" id="TIGR00238">
    <property type="entry name" value="KamA family radical SAM protein"/>
    <property type="match status" value="1"/>
</dbReference>
<sequence>MITAAPVALQHAAQLPPPALRWQQAWRDAVRDPRELLAMLGLGHLGKDLSDAAAMQFPLRVPRGFVARMRHGDPTDPLLRQVLPILDEERIVPGFGLDAVGDGAARRGGGVIHKYNGRALLIATGSCAVHCRYCFRRHYPYAEDTAAAAGWREAVETIRADDSLHEVILSGGDPLSLADHKLAELTDAMRGIPHIRRLRIHTRLPIVLPERVDAGLLAWLRGLPWPVAVVVHANHANEFDAAVDAAMVALRDAGATLLNQAVLLRGVNDSVEALADLCERGHRVGVLPYYLHQLDRVAGAAHFEVDDAEAIALHATLAARLPGYLVPRLVREVAGAPGKTPLVAVDVGIPSPA</sequence>
<keyword evidence="10" id="KW-0408">Iron</keyword>
<dbReference type="InterPro" id="IPR013785">
    <property type="entry name" value="Aldolase_TIM"/>
</dbReference>
<keyword evidence="18" id="KW-1185">Reference proteome</keyword>
<evidence type="ECO:0000256" key="4">
    <source>
        <dbReference type="ARBA" id="ARBA00008703"/>
    </source>
</evidence>
<evidence type="ECO:0000256" key="2">
    <source>
        <dbReference type="ARBA" id="ARBA00001933"/>
    </source>
</evidence>
<dbReference type="Pfam" id="PF04055">
    <property type="entry name" value="Radical_SAM"/>
    <property type="match status" value="1"/>
</dbReference>
<dbReference type="AlphaFoldDB" id="A0A7G9SPY8"/>
<feature type="binding site" evidence="14">
    <location>
        <position position="134"/>
    </location>
    <ligand>
        <name>[4Fe-4S] cluster</name>
        <dbReference type="ChEBI" id="CHEBI:49883"/>
        <note>4Fe-4S-S-AdoMet</note>
    </ligand>
</feature>
<evidence type="ECO:0000259" key="16">
    <source>
        <dbReference type="PROSITE" id="PS51918"/>
    </source>
</evidence>
<feature type="binding site" evidence="14">
    <location>
        <position position="127"/>
    </location>
    <ligand>
        <name>[4Fe-4S] cluster</name>
        <dbReference type="ChEBI" id="CHEBI:49883"/>
        <note>4Fe-4S-S-AdoMet</note>
    </ligand>
</feature>
<name>A0A7G9SPY8_9GAMM</name>
<evidence type="ECO:0000313" key="18">
    <source>
        <dbReference type="Proteomes" id="UP000515804"/>
    </source>
</evidence>
<evidence type="ECO:0000256" key="12">
    <source>
        <dbReference type="ARBA" id="ARBA00023235"/>
    </source>
</evidence>
<keyword evidence="6 14" id="KW-0004">4Fe-4S</keyword>
<feature type="domain" description="Radical SAM core" evidence="16">
    <location>
        <begin position="113"/>
        <end position="328"/>
    </location>
</feature>
<dbReference type="GO" id="GO:0051539">
    <property type="term" value="F:4 iron, 4 sulfur cluster binding"/>
    <property type="evidence" value="ECO:0007669"/>
    <property type="project" value="UniProtKB-KW"/>
</dbReference>
<evidence type="ECO:0000256" key="11">
    <source>
        <dbReference type="ARBA" id="ARBA00023014"/>
    </source>
</evidence>
<dbReference type="SFLD" id="SFLDS00029">
    <property type="entry name" value="Radical_SAM"/>
    <property type="match status" value="1"/>
</dbReference>
<dbReference type="PANTHER" id="PTHR30538">
    <property type="entry name" value="LYSINE 2,3-AMINOMUTASE-RELATED"/>
    <property type="match status" value="1"/>
</dbReference>
<evidence type="ECO:0000256" key="3">
    <source>
        <dbReference type="ARBA" id="ARBA00001966"/>
    </source>
</evidence>
<dbReference type="EMBL" id="CP060719">
    <property type="protein sequence ID" value="QNN69913.1"/>
    <property type="molecule type" value="Genomic_DNA"/>
</dbReference>
<dbReference type="InterPro" id="IPR007197">
    <property type="entry name" value="rSAM"/>
</dbReference>
<keyword evidence="9 15" id="KW-0663">Pyridoxal phosphate</keyword>
<accession>A0A7G9SPY8</accession>
<dbReference type="Proteomes" id="UP000515804">
    <property type="component" value="Chromosome"/>
</dbReference>
<proteinExistence type="inferred from homology"/>
<dbReference type="SUPFAM" id="SSF102114">
    <property type="entry name" value="Radical SAM enzymes"/>
    <property type="match status" value="1"/>
</dbReference>
<evidence type="ECO:0000256" key="1">
    <source>
        <dbReference type="ARBA" id="ARBA00001352"/>
    </source>
</evidence>
<gene>
    <name evidence="17" type="primary">epmB</name>
    <name evidence="17" type="ORF">H9L16_14925</name>
</gene>
<protein>
    <recommendedName>
        <fullName evidence="5">L-lysine 2,3-aminomutase</fullName>
    </recommendedName>
    <alternativeName>
        <fullName evidence="13">EF-P post-translational modification enzyme B</fullName>
    </alternativeName>
</protein>
<evidence type="ECO:0000256" key="10">
    <source>
        <dbReference type="ARBA" id="ARBA00023004"/>
    </source>
</evidence>
<evidence type="ECO:0000256" key="9">
    <source>
        <dbReference type="ARBA" id="ARBA00022898"/>
    </source>
</evidence>
<dbReference type="GO" id="GO:0046872">
    <property type="term" value="F:metal ion binding"/>
    <property type="evidence" value="ECO:0007669"/>
    <property type="project" value="UniProtKB-KW"/>
</dbReference>
<dbReference type="Gene3D" id="3.20.20.70">
    <property type="entry name" value="Aldolase class I"/>
    <property type="match status" value="1"/>
</dbReference>
<dbReference type="NCBIfam" id="TIGR03821">
    <property type="entry name" value="EFP_modif_epmB"/>
    <property type="match status" value="1"/>
</dbReference>
<evidence type="ECO:0000256" key="8">
    <source>
        <dbReference type="ARBA" id="ARBA00022723"/>
    </source>
</evidence>
<dbReference type="GO" id="GO:0016853">
    <property type="term" value="F:isomerase activity"/>
    <property type="evidence" value="ECO:0007669"/>
    <property type="project" value="UniProtKB-KW"/>
</dbReference>
<dbReference type="SFLD" id="SFLDG01070">
    <property type="entry name" value="PLP-dependent"/>
    <property type="match status" value="1"/>
</dbReference>
<evidence type="ECO:0000256" key="14">
    <source>
        <dbReference type="PIRSR" id="PIRSR004911-1"/>
    </source>
</evidence>
<dbReference type="PANTHER" id="PTHR30538:SF1">
    <property type="entry name" value="L-LYSINE 2,3-AMINOMUTASE"/>
    <property type="match status" value="1"/>
</dbReference>
<organism evidence="17 18">
    <name type="scientific">Thermomonas carbonis</name>
    <dbReference type="NCBI Taxonomy" id="1463158"/>
    <lineage>
        <taxon>Bacteria</taxon>
        <taxon>Pseudomonadati</taxon>
        <taxon>Pseudomonadota</taxon>
        <taxon>Gammaproteobacteria</taxon>
        <taxon>Lysobacterales</taxon>
        <taxon>Lysobacteraceae</taxon>
        <taxon>Thermomonas</taxon>
    </lineage>
</organism>
<keyword evidence="11 14" id="KW-0411">Iron-sulfur</keyword>
<feature type="modified residue" description="N6-(pyridoxal phosphate)lysine" evidence="15">
    <location>
        <position position="339"/>
    </location>
</feature>
<dbReference type="CDD" id="cd01335">
    <property type="entry name" value="Radical_SAM"/>
    <property type="match status" value="1"/>
</dbReference>
<evidence type="ECO:0000313" key="17">
    <source>
        <dbReference type="EMBL" id="QNN69913.1"/>
    </source>
</evidence>
<comment type="catalytic activity">
    <reaction evidence="1">
        <text>L-lysine = D-beta-lysine</text>
        <dbReference type="Rhea" id="RHEA:44148"/>
        <dbReference type="ChEBI" id="CHEBI:32551"/>
        <dbReference type="ChEBI" id="CHEBI:84138"/>
    </reaction>
</comment>
<keyword evidence="7" id="KW-0949">S-adenosyl-L-methionine</keyword>
<reference evidence="17 18" key="1">
    <citation type="submission" date="2020-08" db="EMBL/GenBank/DDBJ databases">
        <title>Genome sequence of Thermomonas carbonis KCTC 42013T.</title>
        <authorList>
            <person name="Hyun D.-W."/>
            <person name="Bae J.-W."/>
        </authorList>
    </citation>
    <scope>NUCLEOTIDE SEQUENCE [LARGE SCALE GENOMIC DNA]</scope>
    <source>
        <strain evidence="17 18">KCTC 42013</strain>
    </source>
</reference>
<dbReference type="SFLD" id="SFLDF00314">
    <property type="entry name" value="L-lysine_2_3-aminomutase_(yjeK"/>
    <property type="match status" value="1"/>
</dbReference>
<dbReference type="RefSeq" id="WP_187552430.1">
    <property type="nucleotide sequence ID" value="NZ_BMZL01000001.1"/>
</dbReference>
<feature type="binding site" evidence="14">
    <location>
        <position position="131"/>
    </location>
    <ligand>
        <name>[4Fe-4S] cluster</name>
        <dbReference type="ChEBI" id="CHEBI:49883"/>
        <note>4Fe-4S-S-AdoMet</note>
    </ligand>
</feature>
<dbReference type="InterPro" id="IPR003739">
    <property type="entry name" value="Lys_aminomutase/Glu_NH3_mut"/>
</dbReference>
<comment type="cofactor">
    <cofactor evidence="2 15">
        <name>pyridoxal 5'-phosphate</name>
        <dbReference type="ChEBI" id="CHEBI:597326"/>
    </cofactor>
</comment>
<dbReference type="KEGG" id="tcn:H9L16_14925"/>
<keyword evidence="8 14" id="KW-0479">Metal-binding</keyword>
<evidence type="ECO:0000256" key="6">
    <source>
        <dbReference type="ARBA" id="ARBA00022485"/>
    </source>
</evidence>